<gene>
    <name evidence="14" type="ORF">PROFUN_06013</name>
</gene>
<dbReference type="CDD" id="cd00611">
    <property type="entry name" value="PSAT_like"/>
    <property type="match status" value="1"/>
</dbReference>
<dbReference type="NCBIfam" id="NF003764">
    <property type="entry name" value="PRK05355.1"/>
    <property type="match status" value="1"/>
</dbReference>
<dbReference type="HAMAP" id="MF_00160">
    <property type="entry name" value="SerC_aminotrans_5"/>
    <property type="match status" value="1"/>
</dbReference>
<evidence type="ECO:0000256" key="9">
    <source>
        <dbReference type="ARBA" id="ARBA00047630"/>
    </source>
</evidence>
<comment type="catalytic activity">
    <reaction evidence="9">
        <text>4-(phosphooxy)-L-threonine + 2-oxoglutarate = (R)-3-hydroxy-2-oxo-4-phosphooxybutanoate + L-glutamate</text>
        <dbReference type="Rhea" id="RHEA:16573"/>
        <dbReference type="ChEBI" id="CHEBI:16810"/>
        <dbReference type="ChEBI" id="CHEBI:29985"/>
        <dbReference type="ChEBI" id="CHEBI:58452"/>
        <dbReference type="ChEBI" id="CHEBI:58538"/>
        <dbReference type="EC" id="2.6.1.52"/>
    </reaction>
</comment>
<dbReference type="InterPro" id="IPR015422">
    <property type="entry name" value="PyrdxlP-dep_Trfase_small"/>
</dbReference>
<evidence type="ECO:0000256" key="3">
    <source>
        <dbReference type="ARBA" id="ARBA00006904"/>
    </source>
</evidence>
<dbReference type="NCBIfam" id="TIGR01364">
    <property type="entry name" value="serC_1"/>
    <property type="match status" value="1"/>
</dbReference>
<dbReference type="Pfam" id="PF00266">
    <property type="entry name" value="Aminotran_5"/>
    <property type="match status" value="1"/>
</dbReference>
<dbReference type="PIRSF" id="PIRSF000525">
    <property type="entry name" value="SerC"/>
    <property type="match status" value="1"/>
</dbReference>
<dbReference type="PANTHER" id="PTHR43247:SF1">
    <property type="entry name" value="PHOSPHOSERINE AMINOTRANSFERASE"/>
    <property type="match status" value="1"/>
</dbReference>
<dbReference type="Gene3D" id="3.40.640.10">
    <property type="entry name" value="Type I PLP-dependent aspartate aminotransferase-like (Major domain)"/>
    <property type="match status" value="1"/>
</dbReference>
<accession>A0A2P6NPD9</accession>
<dbReference type="UniPathway" id="UPA00135">
    <property type="reaction ID" value="UER00197"/>
</dbReference>
<name>A0A2P6NPD9_9EUKA</name>
<keyword evidence="7" id="KW-0663">Pyridoxal phosphate</keyword>
<dbReference type="InterPro" id="IPR022278">
    <property type="entry name" value="Pser_aminoTfrase"/>
</dbReference>
<evidence type="ECO:0000256" key="5">
    <source>
        <dbReference type="ARBA" id="ARBA00022605"/>
    </source>
</evidence>
<reference evidence="14 15" key="1">
    <citation type="journal article" date="2018" name="Genome Biol. Evol.">
        <title>Multiple Roots of Fruiting Body Formation in Amoebozoa.</title>
        <authorList>
            <person name="Hillmann F."/>
            <person name="Forbes G."/>
            <person name="Novohradska S."/>
            <person name="Ferling I."/>
            <person name="Riege K."/>
            <person name="Groth M."/>
            <person name="Westermann M."/>
            <person name="Marz M."/>
            <person name="Spaller T."/>
            <person name="Winckler T."/>
            <person name="Schaap P."/>
            <person name="Glockner G."/>
        </authorList>
    </citation>
    <scope>NUCLEOTIDE SEQUENCE [LARGE SCALE GENOMIC DNA]</scope>
    <source>
        <strain evidence="14 15">Jena</strain>
    </source>
</reference>
<dbReference type="GO" id="GO:0006564">
    <property type="term" value="P:L-serine biosynthetic process"/>
    <property type="evidence" value="ECO:0007669"/>
    <property type="project" value="UniProtKB-KW"/>
</dbReference>
<comment type="caution">
    <text evidence="14">The sequence shown here is derived from an EMBL/GenBank/DDBJ whole genome shotgun (WGS) entry which is preliminary data.</text>
</comment>
<feature type="domain" description="Aminotransferase class V" evidence="13">
    <location>
        <begin position="6"/>
        <end position="344"/>
    </location>
</feature>
<dbReference type="FunFam" id="3.40.640.10:FF:000010">
    <property type="entry name" value="Phosphoserine aminotransferase"/>
    <property type="match status" value="1"/>
</dbReference>
<comment type="catalytic activity">
    <reaction evidence="10 12">
        <text>O-phospho-L-serine + 2-oxoglutarate = 3-phosphooxypyruvate + L-glutamate</text>
        <dbReference type="Rhea" id="RHEA:14329"/>
        <dbReference type="ChEBI" id="CHEBI:16810"/>
        <dbReference type="ChEBI" id="CHEBI:18110"/>
        <dbReference type="ChEBI" id="CHEBI:29985"/>
        <dbReference type="ChEBI" id="CHEBI:57524"/>
        <dbReference type="EC" id="2.6.1.52"/>
    </reaction>
</comment>
<evidence type="ECO:0000256" key="11">
    <source>
        <dbReference type="RuleBase" id="RU004504"/>
    </source>
</evidence>
<dbReference type="InterPro" id="IPR020578">
    <property type="entry name" value="Aminotrans_V_PyrdxlP_BS"/>
</dbReference>
<dbReference type="PROSITE" id="PS00595">
    <property type="entry name" value="AA_TRANSFER_CLASS_5"/>
    <property type="match status" value="1"/>
</dbReference>
<dbReference type="InParanoid" id="A0A2P6NPD9"/>
<keyword evidence="5 12" id="KW-0028">Amino-acid biosynthesis</keyword>
<dbReference type="Gene3D" id="3.90.1150.10">
    <property type="entry name" value="Aspartate Aminotransferase, domain 1"/>
    <property type="match status" value="1"/>
</dbReference>
<dbReference type="AlphaFoldDB" id="A0A2P6NPD9"/>
<evidence type="ECO:0000256" key="1">
    <source>
        <dbReference type="ARBA" id="ARBA00001933"/>
    </source>
</evidence>
<evidence type="ECO:0000256" key="8">
    <source>
        <dbReference type="ARBA" id="ARBA00023299"/>
    </source>
</evidence>
<comment type="cofactor">
    <cofactor evidence="1 11">
        <name>pyridoxal 5'-phosphate</name>
        <dbReference type="ChEBI" id="CHEBI:597326"/>
    </cofactor>
</comment>
<evidence type="ECO:0000313" key="14">
    <source>
        <dbReference type="EMBL" id="PRP85821.1"/>
    </source>
</evidence>
<sequence>MGQDRVYNFAAGPACIPENVLKQAQEELLNYRGSGRSVLELSHRSKLFEGILADAQSSLRKLLNIPDNYKILFFQGGGTGQFAAVPLNLMGLSPSKSADYIVTGNWSQKAAEEAAKYGKVNIVCDTKATKYTEVPSRDQWKLNPDASYVYYCANETVYGVEFQEQFDSTIPIVCDASSNFLSRQLDVSKLGVLYAGAQKNSGTSGVTVVIIREDLIKTPLPETPTVLSYKIFAENNSLYNTPPTYPIYIAQLVYRWLLDLGGLPEMERINVEKSKAVYDVIDSSDFYRCPVKKDSRSRMNVVFRLPDTDLEKKFLEEAGKRNMVELNGHRSVGGIRVSLYNSMPLEPTNMLADFMREFMDKHKRE</sequence>
<keyword evidence="8 12" id="KW-0718">Serine biosynthesis</keyword>
<evidence type="ECO:0000259" key="13">
    <source>
        <dbReference type="Pfam" id="PF00266"/>
    </source>
</evidence>
<dbReference type="PANTHER" id="PTHR43247">
    <property type="entry name" value="PHOSPHOSERINE AMINOTRANSFERASE"/>
    <property type="match status" value="1"/>
</dbReference>
<keyword evidence="15" id="KW-1185">Reference proteome</keyword>
<dbReference type="STRING" id="1890364.A0A2P6NPD9"/>
<dbReference type="OrthoDB" id="1703350at2759"/>
<dbReference type="InterPro" id="IPR015421">
    <property type="entry name" value="PyrdxlP-dep_Trfase_major"/>
</dbReference>
<dbReference type="GO" id="GO:0030170">
    <property type="term" value="F:pyridoxal phosphate binding"/>
    <property type="evidence" value="ECO:0007669"/>
    <property type="project" value="TreeGrafter"/>
</dbReference>
<organism evidence="14 15">
    <name type="scientific">Planoprotostelium fungivorum</name>
    <dbReference type="NCBI Taxonomy" id="1890364"/>
    <lineage>
        <taxon>Eukaryota</taxon>
        <taxon>Amoebozoa</taxon>
        <taxon>Evosea</taxon>
        <taxon>Variosea</taxon>
        <taxon>Cavosteliida</taxon>
        <taxon>Cavosteliaceae</taxon>
        <taxon>Planoprotostelium</taxon>
    </lineage>
</organism>
<dbReference type="Proteomes" id="UP000241769">
    <property type="component" value="Unassembled WGS sequence"/>
</dbReference>
<keyword evidence="4 12" id="KW-0032">Aminotransferase</keyword>
<evidence type="ECO:0000256" key="2">
    <source>
        <dbReference type="ARBA" id="ARBA00005099"/>
    </source>
</evidence>
<proteinExistence type="inferred from homology"/>
<dbReference type="GO" id="GO:0004648">
    <property type="term" value="F:O-phospho-L-serine:2-oxoglutarate aminotransferase activity"/>
    <property type="evidence" value="ECO:0007669"/>
    <property type="project" value="UniProtKB-EC"/>
</dbReference>
<evidence type="ECO:0000256" key="12">
    <source>
        <dbReference type="RuleBase" id="RU004505"/>
    </source>
</evidence>
<dbReference type="InterPro" id="IPR000192">
    <property type="entry name" value="Aminotrans_V_dom"/>
</dbReference>
<evidence type="ECO:0000256" key="10">
    <source>
        <dbReference type="ARBA" id="ARBA00049007"/>
    </source>
</evidence>
<evidence type="ECO:0000256" key="7">
    <source>
        <dbReference type="ARBA" id="ARBA00022898"/>
    </source>
</evidence>
<comment type="similarity">
    <text evidence="3">Belongs to the class-V pyridoxal-phosphate-dependent aminotransferase family. SerC subfamily.</text>
</comment>
<comment type="pathway">
    <text evidence="2 12">Amino-acid biosynthesis; L-serine biosynthesis; L-serine from 3-phospho-D-glycerate: step 2/3.</text>
</comment>
<dbReference type="SUPFAM" id="SSF53383">
    <property type="entry name" value="PLP-dependent transferases"/>
    <property type="match status" value="1"/>
</dbReference>
<evidence type="ECO:0000313" key="15">
    <source>
        <dbReference type="Proteomes" id="UP000241769"/>
    </source>
</evidence>
<dbReference type="FunCoup" id="A0A2P6NPD9">
    <property type="interactions" value="296"/>
</dbReference>
<dbReference type="FunFam" id="3.90.1150.10:FF:000006">
    <property type="entry name" value="Phosphoserine aminotransferase"/>
    <property type="match status" value="1"/>
</dbReference>
<dbReference type="InterPro" id="IPR015424">
    <property type="entry name" value="PyrdxlP-dep_Trfase"/>
</dbReference>
<evidence type="ECO:0000256" key="6">
    <source>
        <dbReference type="ARBA" id="ARBA00022679"/>
    </source>
</evidence>
<dbReference type="EMBL" id="MDYQ01000039">
    <property type="protein sequence ID" value="PRP85821.1"/>
    <property type="molecule type" value="Genomic_DNA"/>
</dbReference>
<evidence type="ECO:0000256" key="4">
    <source>
        <dbReference type="ARBA" id="ARBA00022576"/>
    </source>
</evidence>
<dbReference type="EC" id="2.6.1.52" evidence="12"/>
<dbReference type="GO" id="GO:0005737">
    <property type="term" value="C:cytoplasm"/>
    <property type="evidence" value="ECO:0007669"/>
    <property type="project" value="TreeGrafter"/>
</dbReference>
<protein>
    <recommendedName>
        <fullName evidence="12">Phosphoserine aminotransferase</fullName>
        <ecNumber evidence="12">2.6.1.52</ecNumber>
    </recommendedName>
</protein>
<keyword evidence="6 12" id="KW-0808">Transferase</keyword>